<dbReference type="Proteomes" id="UP000007882">
    <property type="component" value="Chromosome"/>
</dbReference>
<dbReference type="SUPFAM" id="SSF46785">
    <property type="entry name" value="Winged helix' DNA-binding domain"/>
    <property type="match status" value="1"/>
</dbReference>
<dbReference type="RefSeq" id="WP_014447050.1">
    <property type="nucleotide sequence ID" value="NC_017093.1"/>
</dbReference>
<dbReference type="CDD" id="cd00038">
    <property type="entry name" value="CAP_ED"/>
    <property type="match status" value="1"/>
</dbReference>
<dbReference type="Pfam" id="PF00027">
    <property type="entry name" value="cNMP_binding"/>
    <property type="match status" value="1"/>
</dbReference>
<dbReference type="OrthoDB" id="3578816at2"/>
<dbReference type="GO" id="GO:0003677">
    <property type="term" value="F:DNA binding"/>
    <property type="evidence" value="ECO:0007669"/>
    <property type="project" value="UniProtKB-KW"/>
</dbReference>
<dbReference type="HOGENOM" id="CLU_075053_3_0_11"/>
<evidence type="ECO:0000256" key="3">
    <source>
        <dbReference type="ARBA" id="ARBA00023163"/>
    </source>
</evidence>
<evidence type="ECO:0000256" key="2">
    <source>
        <dbReference type="ARBA" id="ARBA00023125"/>
    </source>
</evidence>
<organism evidence="5 6">
    <name type="scientific">Actinoplanes missouriensis (strain ATCC 14538 / DSM 43046 / CBS 188.64 / JCM 3121 / NBRC 102363 / NCIMB 12654 / NRRL B-3342 / UNCC 431)</name>
    <dbReference type="NCBI Taxonomy" id="512565"/>
    <lineage>
        <taxon>Bacteria</taxon>
        <taxon>Bacillati</taxon>
        <taxon>Actinomycetota</taxon>
        <taxon>Actinomycetes</taxon>
        <taxon>Micromonosporales</taxon>
        <taxon>Micromonosporaceae</taxon>
        <taxon>Actinoplanes</taxon>
    </lineage>
</organism>
<keyword evidence="3" id="KW-0804">Transcription</keyword>
<dbReference type="InterPro" id="IPR036390">
    <property type="entry name" value="WH_DNA-bd_sf"/>
</dbReference>
<dbReference type="InterPro" id="IPR036388">
    <property type="entry name" value="WH-like_DNA-bd_sf"/>
</dbReference>
<dbReference type="STRING" id="512565.AMIS_69450"/>
<evidence type="ECO:0000256" key="1">
    <source>
        <dbReference type="ARBA" id="ARBA00023015"/>
    </source>
</evidence>
<dbReference type="Pfam" id="PF13545">
    <property type="entry name" value="HTH_Crp_2"/>
    <property type="match status" value="1"/>
</dbReference>
<dbReference type="PATRIC" id="fig|512565.3.peg.6948"/>
<keyword evidence="1" id="KW-0805">Transcription regulation</keyword>
<dbReference type="KEGG" id="ams:AMIS_69450"/>
<dbReference type="AlphaFoldDB" id="I0HGM8"/>
<name>I0HGM8_ACTM4</name>
<dbReference type="PRINTS" id="PR00103">
    <property type="entry name" value="CAMPKINASE"/>
</dbReference>
<dbReference type="GO" id="GO:0003700">
    <property type="term" value="F:DNA-binding transcription factor activity"/>
    <property type="evidence" value="ECO:0007669"/>
    <property type="project" value="TreeGrafter"/>
</dbReference>
<reference evidence="5 6" key="1">
    <citation type="submission" date="2012-02" db="EMBL/GenBank/DDBJ databases">
        <title>Complete genome sequence of Actinoplanes missouriensis 431 (= NBRC 102363).</title>
        <authorList>
            <person name="Ohnishi Y."/>
            <person name="Ishikawa J."/>
            <person name="Sekine M."/>
            <person name="Hosoyama A."/>
            <person name="Harada T."/>
            <person name="Narita H."/>
            <person name="Hata T."/>
            <person name="Konno Y."/>
            <person name="Tutikane K."/>
            <person name="Fujita N."/>
            <person name="Horinouchi S."/>
            <person name="Hayakawa M."/>
        </authorList>
    </citation>
    <scope>NUCLEOTIDE SEQUENCE [LARGE SCALE GENOMIC DNA]</scope>
    <source>
        <strain evidence="6">ATCC 14538 / DSM 43046 / CBS 188.64 / JCM 3121 / NBRC 102363 / NCIMB 12654 / NRRL B-3342 / UNCC 431</strain>
    </source>
</reference>
<dbReference type="SUPFAM" id="SSF51206">
    <property type="entry name" value="cAMP-binding domain-like"/>
    <property type="match status" value="1"/>
</dbReference>
<evidence type="ECO:0000313" key="6">
    <source>
        <dbReference type="Proteomes" id="UP000007882"/>
    </source>
</evidence>
<dbReference type="GO" id="GO:0005829">
    <property type="term" value="C:cytosol"/>
    <property type="evidence" value="ECO:0007669"/>
    <property type="project" value="TreeGrafter"/>
</dbReference>
<dbReference type="eggNOG" id="COG0664">
    <property type="taxonomic scope" value="Bacteria"/>
</dbReference>
<dbReference type="PANTHER" id="PTHR24567:SF74">
    <property type="entry name" value="HTH-TYPE TRANSCRIPTIONAL REGULATOR ARCR"/>
    <property type="match status" value="1"/>
</dbReference>
<proteinExistence type="predicted"/>
<sequence length="225" mass="24779">MSDIEPWPQTSFVGRLPALDRSDLVKLGGFEAYNGGVYILHQGEPGNHVFVVHSGEVRIMVSKLGGGQHRVASCTRGDLLGEVAHLDRRPRSASAVAYRRVLVQRLAGEVFDRYLDSHPRAYRVLARSLTERLRAAENRFVTASADVEGRVAVALCDYVNAVDSHSPEPERVWCTQGDLAMRVGASAVSVHRILRKFAGLGYLETEHRSILVKNLAAIEKIAGIR</sequence>
<dbReference type="PANTHER" id="PTHR24567">
    <property type="entry name" value="CRP FAMILY TRANSCRIPTIONAL REGULATORY PROTEIN"/>
    <property type="match status" value="1"/>
</dbReference>
<accession>I0HGM8</accession>
<evidence type="ECO:0000313" key="5">
    <source>
        <dbReference type="EMBL" id="BAL92165.1"/>
    </source>
</evidence>
<dbReference type="InterPro" id="IPR050397">
    <property type="entry name" value="Env_Response_Regulators"/>
</dbReference>
<keyword evidence="2" id="KW-0238">DNA-binding</keyword>
<dbReference type="SMART" id="SM00100">
    <property type="entry name" value="cNMP"/>
    <property type="match status" value="1"/>
</dbReference>
<dbReference type="InterPro" id="IPR000595">
    <property type="entry name" value="cNMP-bd_dom"/>
</dbReference>
<dbReference type="InterPro" id="IPR014710">
    <property type="entry name" value="RmlC-like_jellyroll"/>
</dbReference>
<dbReference type="Gene3D" id="1.10.10.10">
    <property type="entry name" value="Winged helix-like DNA-binding domain superfamily/Winged helix DNA-binding domain"/>
    <property type="match status" value="1"/>
</dbReference>
<dbReference type="InterPro" id="IPR018490">
    <property type="entry name" value="cNMP-bd_dom_sf"/>
</dbReference>
<gene>
    <name evidence="5" type="ordered locus">AMIS_69450</name>
</gene>
<dbReference type="Gene3D" id="2.60.120.10">
    <property type="entry name" value="Jelly Rolls"/>
    <property type="match status" value="1"/>
</dbReference>
<feature type="domain" description="Cyclic nucleotide-binding" evidence="4">
    <location>
        <begin position="12"/>
        <end position="132"/>
    </location>
</feature>
<dbReference type="InterPro" id="IPR012318">
    <property type="entry name" value="HTH_CRP"/>
</dbReference>
<dbReference type="EMBL" id="AP012319">
    <property type="protein sequence ID" value="BAL92165.1"/>
    <property type="molecule type" value="Genomic_DNA"/>
</dbReference>
<keyword evidence="6" id="KW-1185">Reference proteome</keyword>
<evidence type="ECO:0000259" key="4">
    <source>
        <dbReference type="PROSITE" id="PS50042"/>
    </source>
</evidence>
<dbReference type="PROSITE" id="PS50042">
    <property type="entry name" value="CNMP_BINDING_3"/>
    <property type="match status" value="1"/>
</dbReference>
<protein>
    <submittedName>
        <fullName evidence="5">Putative Crp/Fnr-family transcriptional regulator</fullName>
    </submittedName>
</protein>